<name>A0A8B7Z925_ACAPL</name>
<gene>
    <name evidence="2" type="primary">LOC110985446</name>
</gene>
<protein>
    <submittedName>
        <fullName evidence="2">Uncharacterized protein LOC110985446</fullName>
    </submittedName>
</protein>
<proteinExistence type="predicted"/>
<evidence type="ECO:0000313" key="2">
    <source>
        <dbReference type="RefSeq" id="XP_022102169.1"/>
    </source>
</evidence>
<dbReference type="OrthoDB" id="6138703at2759"/>
<keyword evidence="1" id="KW-1185">Reference proteome</keyword>
<dbReference type="OMA" id="TENIRPM"/>
<dbReference type="RefSeq" id="XP_022102169.1">
    <property type="nucleotide sequence ID" value="XM_022246477.1"/>
</dbReference>
<reference evidence="2" key="1">
    <citation type="submission" date="2025-08" db="UniProtKB">
        <authorList>
            <consortium name="RefSeq"/>
        </authorList>
    </citation>
    <scope>IDENTIFICATION</scope>
</reference>
<accession>A0A8B7Z925</accession>
<dbReference type="KEGG" id="aplc:110985446"/>
<evidence type="ECO:0000313" key="1">
    <source>
        <dbReference type="Proteomes" id="UP000694845"/>
    </source>
</evidence>
<dbReference type="Proteomes" id="UP000694845">
    <property type="component" value="Unplaced"/>
</dbReference>
<dbReference type="GeneID" id="110985446"/>
<organism evidence="1 2">
    <name type="scientific">Acanthaster planci</name>
    <name type="common">Crown-of-thorns starfish</name>
    <dbReference type="NCBI Taxonomy" id="133434"/>
    <lineage>
        <taxon>Eukaryota</taxon>
        <taxon>Metazoa</taxon>
        <taxon>Echinodermata</taxon>
        <taxon>Eleutherozoa</taxon>
        <taxon>Asterozoa</taxon>
        <taxon>Asteroidea</taxon>
        <taxon>Valvatacea</taxon>
        <taxon>Valvatida</taxon>
        <taxon>Acanthasteridae</taxon>
        <taxon>Acanthaster</taxon>
    </lineage>
</organism>
<dbReference type="AlphaFoldDB" id="A0A8B7Z925"/>
<sequence>MMASDSESSTSLPSAITFDVMLNDSASTKTRQAKCPERFQKGQTNTVVDTDMTEERARKMKEKQLKAQRRREEQEAARRLRINQRQEQCRLMASKMEKLLAQDAKRQGLAGTENIRPMTRREAGAMIQSVHRDFQQLGAELSKDMGT</sequence>